<gene>
    <name evidence="7" type="ORF">A2637_00650</name>
</gene>
<dbReference type="PANTHER" id="PTHR30606:SF9">
    <property type="entry name" value="LIPID A BIOSYNTHESIS LAUROYLTRANSFERASE"/>
    <property type="match status" value="1"/>
</dbReference>
<keyword evidence="4" id="KW-0808">Transferase</keyword>
<dbReference type="GO" id="GO:0009247">
    <property type="term" value="P:glycolipid biosynthetic process"/>
    <property type="evidence" value="ECO:0007669"/>
    <property type="project" value="UniProtKB-ARBA"/>
</dbReference>
<dbReference type="EMBL" id="MFSY01000122">
    <property type="protein sequence ID" value="OGI44490.1"/>
    <property type="molecule type" value="Genomic_DNA"/>
</dbReference>
<dbReference type="InterPro" id="IPR004960">
    <property type="entry name" value="LipA_acyltrans"/>
</dbReference>
<proteinExistence type="predicted"/>
<dbReference type="GO" id="GO:0005886">
    <property type="term" value="C:plasma membrane"/>
    <property type="evidence" value="ECO:0007669"/>
    <property type="project" value="UniProtKB-SubCell"/>
</dbReference>
<evidence type="ECO:0008006" key="9">
    <source>
        <dbReference type="Google" id="ProtNLM"/>
    </source>
</evidence>
<dbReference type="InterPro" id="IPR014548">
    <property type="entry name" value="Ac_Trasf"/>
</dbReference>
<evidence type="ECO:0000256" key="5">
    <source>
        <dbReference type="ARBA" id="ARBA00023136"/>
    </source>
</evidence>
<evidence type="ECO:0000256" key="1">
    <source>
        <dbReference type="ARBA" id="ARBA00004533"/>
    </source>
</evidence>
<dbReference type="GO" id="GO:0016746">
    <property type="term" value="F:acyltransferase activity"/>
    <property type="evidence" value="ECO:0007669"/>
    <property type="project" value="UniProtKB-KW"/>
</dbReference>
<dbReference type="CDD" id="cd07984">
    <property type="entry name" value="LPLAT_LABLAT-like"/>
    <property type="match status" value="1"/>
</dbReference>
<keyword evidence="6" id="KW-0012">Acyltransferase</keyword>
<dbReference type="STRING" id="1817764.A2637_00650"/>
<dbReference type="PIRSF" id="PIRSF028561">
    <property type="entry name" value="Ac_Trasf"/>
    <property type="match status" value="1"/>
</dbReference>
<evidence type="ECO:0000256" key="6">
    <source>
        <dbReference type="ARBA" id="ARBA00023315"/>
    </source>
</evidence>
<keyword evidence="3" id="KW-0997">Cell inner membrane</keyword>
<evidence type="ECO:0000256" key="3">
    <source>
        <dbReference type="ARBA" id="ARBA00022519"/>
    </source>
</evidence>
<dbReference type="Proteomes" id="UP000179360">
    <property type="component" value="Unassembled WGS sequence"/>
</dbReference>
<comment type="caution">
    <text evidence="7">The sequence shown here is derived from an EMBL/GenBank/DDBJ whole genome shotgun (WGS) entry which is preliminary data.</text>
</comment>
<sequence>MTSSENPRHPSWLGYRERGSVFAYWLIARLALLLGRRVTRLLLYPICVYYLLFSRTTPRASRAYLTRVLGRPPRLAEVFRHHLYFATALLDRVYLYSGQYDKFEVVCHNTEVLQEVFASGRGVLMLGAHLGSFEFMRASAAHRRYGFTSNMMMYEDNARKIATVLDGLDKHKERRIIPIGRVDALLMARERLDRGELVGILGDRAVGNDRLVWVPFLGRPAPFPAGPFLAAAALQTPVILFYCLYDGGDRYELHFERLTERMTITRRSPAELEAWVRRYAARLEHYCRLSPYNWFNFYDFWGDQNSNGGTPPGTG</sequence>
<accession>A0A1F6TH83</accession>
<reference evidence="7 8" key="1">
    <citation type="journal article" date="2016" name="Nat. Commun.">
        <title>Thousands of microbial genomes shed light on interconnected biogeochemical processes in an aquifer system.</title>
        <authorList>
            <person name="Anantharaman K."/>
            <person name="Brown C.T."/>
            <person name="Hug L.A."/>
            <person name="Sharon I."/>
            <person name="Castelle C.J."/>
            <person name="Probst A.J."/>
            <person name="Thomas B.C."/>
            <person name="Singh A."/>
            <person name="Wilkins M.J."/>
            <person name="Karaoz U."/>
            <person name="Brodie E.L."/>
            <person name="Williams K.H."/>
            <person name="Hubbard S.S."/>
            <person name="Banfield J.F."/>
        </authorList>
    </citation>
    <scope>NUCLEOTIDE SEQUENCE [LARGE SCALE GENOMIC DNA]</scope>
</reference>
<organism evidence="7 8">
    <name type="scientific">Candidatus Muproteobacteria bacterium RIFCSPHIGHO2_01_FULL_65_16</name>
    <dbReference type="NCBI Taxonomy" id="1817764"/>
    <lineage>
        <taxon>Bacteria</taxon>
        <taxon>Pseudomonadati</taxon>
        <taxon>Pseudomonadota</taxon>
        <taxon>Candidatus Muproteobacteria</taxon>
    </lineage>
</organism>
<keyword evidence="2" id="KW-1003">Cell membrane</keyword>
<comment type="subcellular location">
    <subcellularLocation>
        <location evidence="1">Cell inner membrane</location>
    </subcellularLocation>
</comment>
<protein>
    <recommendedName>
        <fullName evidence="9">Lipid A biosynthesis acyltransferase</fullName>
    </recommendedName>
</protein>
<evidence type="ECO:0000313" key="7">
    <source>
        <dbReference type="EMBL" id="OGI44490.1"/>
    </source>
</evidence>
<evidence type="ECO:0000256" key="2">
    <source>
        <dbReference type="ARBA" id="ARBA00022475"/>
    </source>
</evidence>
<dbReference type="Pfam" id="PF03279">
    <property type="entry name" value="Lip_A_acyltrans"/>
    <property type="match status" value="1"/>
</dbReference>
<dbReference type="AlphaFoldDB" id="A0A1F6TH83"/>
<name>A0A1F6TH83_9PROT</name>
<keyword evidence="5" id="KW-0472">Membrane</keyword>
<dbReference type="PANTHER" id="PTHR30606">
    <property type="entry name" value="LIPID A BIOSYNTHESIS LAUROYL ACYLTRANSFERASE"/>
    <property type="match status" value="1"/>
</dbReference>
<evidence type="ECO:0000256" key="4">
    <source>
        <dbReference type="ARBA" id="ARBA00022679"/>
    </source>
</evidence>
<evidence type="ECO:0000313" key="8">
    <source>
        <dbReference type="Proteomes" id="UP000179360"/>
    </source>
</evidence>